<accession>A0ABS9YV72</accession>
<reference evidence="2" key="1">
    <citation type="journal article" date="2022" name="ISME J.">
        <title>Identification of active gaseous-alkane degraders at natural gas seeps.</title>
        <authorList>
            <person name="Farhan Ul Haque M."/>
            <person name="Hernandez M."/>
            <person name="Crombie A.T."/>
            <person name="Murrell J.C."/>
        </authorList>
    </citation>
    <scope>NUCLEOTIDE SEQUENCE</scope>
    <source>
        <strain evidence="2">ANDR5</strain>
    </source>
</reference>
<comment type="caution">
    <text evidence="2">The sequence shown here is derived from an EMBL/GenBank/DDBJ whole genome shotgun (WGS) entry which is preliminary data.</text>
</comment>
<organism evidence="2 3">
    <name type="scientific">Candidatus Mycolicibacterium alkanivorans</name>
    <dbReference type="NCBI Taxonomy" id="2954114"/>
    <lineage>
        <taxon>Bacteria</taxon>
        <taxon>Bacillati</taxon>
        <taxon>Actinomycetota</taxon>
        <taxon>Actinomycetes</taxon>
        <taxon>Mycobacteriales</taxon>
        <taxon>Mycobacteriaceae</taxon>
        <taxon>Mycolicibacterium</taxon>
    </lineage>
</organism>
<feature type="region of interest" description="Disordered" evidence="1">
    <location>
        <begin position="29"/>
        <end position="48"/>
    </location>
</feature>
<evidence type="ECO:0000256" key="1">
    <source>
        <dbReference type="SAM" id="MobiDB-lite"/>
    </source>
</evidence>
<keyword evidence="3" id="KW-1185">Reference proteome</keyword>
<evidence type="ECO:0000313" key="2">
    <source>
        <dbReference type="EMBL" id="MCI4675136.1"/>
    </source>
</evidence>
<gene>
    <name evidence="2" type="ORF">K9U37_09640</name>
</gene>
<evidence type="ECO:0000313" key="3">
    <source>
        <dbReference type="Proteomes" id="UP001139068"/>
    </source>
</evidence>
<dbReference type="RefSeq" id="WP_243071489.1">
    <property type="nucleotide sequence ID" value="NZ_JAIVFL010000001.1"/>
</dbReference>
<name>A0ABS9YV72_9MYCO</name>
<protein>
    <submittedName>
        <fullName evidence="2">Uncharacterized protein</fullName>
    </submittedName>
</protein>
<proteinExistence type="predicted"/>
<sequence>MSRIGRTPYIHRDELDRFIADRIEIGDEARRPGMGRKPAAAKATGKKEAASIATAARLRW</sequence>
<dbReference type="Proteomes" id="UP001139068">
    <property type="component" value="Unassembled WGS sequence"/>
</dbReference>
<dbReference type="EMBL" id="JAIVFL010000001">
    <property type="protein sequence ID" value="MCI4675136.1"/>
    <property type="molecule type" value="Genomic_DNA"/>
</dbReference>